<evidence type="ECO:0000313" key="2">
    <source>
        <dbReference type="EMBL" id="TEB28047.1"/>
    </source>
</evidence>
<feature type="compositionally biased region" description="Basic and acidic residues" evidence="1">
    <location>
        <begin position="150"/>
        <end position="172"/>
    </location>
</feature>
<comment type="caution">
    <text evidence="2">The sequence shown here is derived from an EMBL/GenBank/DDBJ whole genome shotgun (WGS) entry which is preliminary data.</text>
</comment>
<gene>
    <name evidence="2" type="ORF">FA13DRAFT_827266</name>
</gene>
<protein>
    <submittedName>
        <fullName evidence="2">Uncharacterized protein</fullName>
    </submittedName>
</protein>
<accession>A0A4Y7T1K2</accession>
<evidence type="ECO:0000256" key="1">
    <source>
        <dbReference type="SAM" id="MobiDB-lite"/>
    </source>
</evidence>
<name>A0A4Y7T1K2_COPMI</name>
<proteinExistence type="predicted"/>
<dbReference type="Proteomes" id="UP000298030">
    <property type="component" value="Unassembled WGS sequence"/>
</dbReference>
<organism evidence="2 3">
    <name type="scientific">Coprinellus micaceus</name>
    <name type="common">Glistening ink-cap mushroom</name>
    <name type="synonym">Coprinus micaceus</name>
    <dbReference type="NCBI Taxonomy" id="71717"/>
    <lineage>
        <taxon>Eukaryota</taxon>
        <taxon>Fungi</taxon>
        <taxon>Dikarya</taxon>
        <taxon>Basidiomycota</taxon>
        <taxon>Agaricomycotina</taxon>
        <taxon>Agaricomycetes</taxon>
        <taxon>Agaricomycetidae</taxon>
        <taxon>Agaricales</taxon>
        <taxon>Agaricineae</taxon>
        <taxon>Psathyrellaceae</taxon>
        <taxon>Coprinellus</taxon>
    </lineage>
</organism>
<dbReference type="EMBL" id="QPFP01000035">
    <property type="protein sequence ID" value="TEB28047.1"/>
    <property type="molecule type" value="Genomic_DNA"/>
</dbReference>
<dbReference type="AlphaFoldDB" id="A0A4Y7T1K2"/>
<sequence>MNKYTLHRFLCLSAHRGLTGAWSFKVNGHPSSSWEEQVVTQEGKGEGTFGAQRNISSSMRSSTATQCAVRAAQPQGRLFSCIVFSDHQHHRRATHASTTLATFDLDPPAAACSRTSVAWALGILVSGPEPRKQSRRRGCGSALGACSHTSENRARREGEKREEKAGEEKAEDNAQTCKETQALVV</sequence>
<feature type="region of interest" description="Disordered" evidence="1">
    <location>
        <begin position="129"/>
        <end position="185"/>
    </location>
</feature>
<keyword evidence="3" id="KW-1185">Reference proteome</keyword>
<reference evidence="2 3" key="1">
    <citation type="journal article" date="2019" name="Nat. Ecol. Evol.">
        <title>Megaphylogeny resolves global patterns of mushroom evolution.</title>
        <authorList>
            <person name="Varga T."/>
            <person name="Krizsan K."/>
            <person name="Foldi C."/>
            <person name="Dima B."/>
            <person name="Sanchez-Garcia M."/>
            <person name="Sanchez-Ramirez S."/>
            <person name="Szollosi G.J."/>
            <person name="Szarkandi J.G."/>
            <person name="Papp V."/>
            <person name="Albert L."/>
            <person name="Andreopoulos W."/>
            <person name="Angelini C."/>
            <person name="Antonin V."/>
            <person name="Barry K.W."/>
            <person name="Bougher N.L."/>
            <person name="Buchanan P."/>
            <person name="Buyck B."/>
            <person name="Bense V."/>
            <person name="Catcheside P."/>
            <person name="Chovatia M."/>
            <person name="Cooper J."/>
            <person name="Damon W."/>
            <person name="Desjardin D."/>
            <person name="Finy P."/>
            <person name="Geml J."/>
            <person name="Haridas S."/>
            <person name="Hughes K."/>
            <person name="Justo A."/>
            <person name="Karasinski D."/>
            <person name="Kautmanova I."/>
            <person name="Kiss B."/>
            <person name="Kocsube S."/>
            <person name="Kotiranta H."/>
            <person name="LaButti K.M."/>
            <person name="Lechner B.E."/>
            <person name="Liimatainen K."/>
            <person name="Lipzen A."/>
            <person name="Lukacs Z."/>
            <person name="Mihaltcheva S."/>
            <person name="Morgado L.N."/>
            <person name="Niskanen T."/>
            <person name="Noordeloos M.E."/>
            <person name="Ohm R.A."/>
            <person name="Ortiz-Santana B."/>
            <person name="Ovrebo C."/>
            <person name="Racz N."/>
            <person name="Riley R."/>
            <person name="Savchenko A."/>
            <person name="Shiryaev A."/>
            <person name="Soop K."/>
            <person name="Spirin V."/>
            <person name="Szebenyi C."/>
            <person name="Tomsovsky M."/>
            <person name="Tulloss R.E."/>
            <person name="Uehling J."/>
            <person name="Grigoriev I.V."/>
            <person name="Vagvolgyi C."/>
            <person name="Papp T."/>
            <person name="Martin F.M."/>
            <person name="Miettinen O."/>
            <person name="Hibbett D.S."/>
            <person name="Nagy L.G."/>
        </authorList>
    </citation>
    <scope>NUCLEOTIDE SEQUENCE [LARGE SCALE GENOMIC DNA]</scope>
    <source>
        <strain evidence="2 3">FP101781</strain>
    </source>
</reference>
<evidence type="ECO:0000313" key="3">
    <source>
        <dbReference type="Proteomes" id="UP000298030"/>
    </source>
</evidence>